<dbReference type="OrthoDB" id="4573177at2759"/>
<comment type="caution">
    <text evidence="1">The sequence shown here is derived from an EMBL/GenBank/DDBJ whole genome shotgun (WGS) entry which is preliminary data.</text>
</comment>
<evidence type="ECO:0000313" key="2">
    <source>
        <dbReference type="Proteomes" id="UP000037505"/>
    </source>
</evidence>
<dbReference type="GeneID" id="26807516"/>
<evidence type="ECO:0000313" key="1">
    <source>
        <dbReference type="EMBL" id="KNG85745.1"/>
    </source>
</evidence>
<organism evidence="1 2">
    <name type="scientific">Aspergillus nomiae NRRL (strain ATCC 15546 / NRRL 13137 / CBS 260.88 / M93)</name>
    <dbReference type="NCBI Taxonomy" id="1509407"/>
    <lineage>
        <taxon>Eukaryota</taxon>
        <taxon>Fungi</taxon>
        <taxon>Dikarya</taxon>
        <taxon>Ascomycota</taxon>
        <taxon>Pezizomycotina</taxon>
        <taxon>Eurotiomycetes</taxon>
        <taxon>Eurotiomycetidae</taxon>
        <taxon>Eurotiales</taxon>
        <taxon>Aspergillaceae</taxon>
        <taxon>Aspergillus</taxon>
        <taxon>Aspergillus subgen. Circumdati</taxon>
    </lineage>
</organism>
<dbReference type="RefSeq" id="XP_015406668.1">
    <property type="nucleotide sequence ID" value="XM_015550969.1"/>
</dbReference>
<reference evidence="1 2" key="1">
    <citation type="submission" date="2014-06" db="EMBL/GenBank/DDBJ databases">
        <title>The Genome of the Aflatoxigenic Filamentous Fungus Aspergillus nomius.</title>
        <authorList>
            <person name="Moore M.G."/>
            <person name="Shannon B.M."/>
            <person name="Brian M.M."/>
        </authorList>
    </citation>
    <scope>NUCLEOTIDE SEQUENCE [LARGE SCALE GENOMIC DNA]</scope>
    <source>
        <strain evidence="1 2">NRRL 13137</strain>
    </source>
</reference>
<dbReference type="EMBL" id="JNOM01000143">
    <property type="protein sequence ID" value="KNG85745.1"/>
    <property type="molecule type" value="Genomic_DNA"/>
</dbReference>
<sequence>MSTPLLLHYAQKQFLSTTLSAPEIKAPLLLYSLHPLHIHELSASISLSCAAHHAAIVGFPTQSEPNIIPDYEVRLLLNPTAVLGPEHELTSTVLSAFHIAPTVTRMGVQFLDKGSKEIYLAGWSTRIRKAENENDFELTYKKRYPIVGGDVDAALTLANKDGLNATSTKYKAQVEWGYQKQTLSISRKKTATDTGVGRIDLPDTTNSRKMLIDEAPDKFDNFGSNKWGTSALAVSRIFGPVLVRRSTGLWKGMQLYLEIWPILNSTGTGIEYIVEASFKTTCRMTASVKQTELTAYLESQGWLFAEDSLKTQLIMERY</sequence>
<dbReference type="STRING" id="1509407.A0A0L1J241"/>
<accession>A0A0L1J241</accession>
<proteinExistence type="predicted"/>
<keyword evidence="2" id="KW-1185">Reference proteome</keyword>
<gene>
    <name evidence="1" type="ORF">ANOM_005712</name>
</gene>
<protein>
    <submittedName>
        <fullName evidence="1">Uncharacterized protein</fullName>
    </submittedName>
</protein>
<dbReference type="AlphaFoldDB" id="A0A0L1J241"/>
<dbReference type="Proteomes" id="UP000037505">
    <property type="component" value="Unassembled WGS sequence"/>
</dbReference>
<name>A0A0L1J241_ASPN3</name>